<sequence>MDLNELLHAHQVAVMRASAAGDDRSRDGHFARVTEYAERVRQMREGYAARDRPAQIAGQTIEGETIIYGTYTAPEDQQPAATPAVDSWEDEGGALDTPEPALPAGVTTSVVRNYHVGPHVYQDLNLAVAEHLRQLSNDADD</sequence>
<dbReference type="Proteomes" id="UP000776651">
    <property type="component" value="Unassembled WGS sequence"/>
</dbReference>
<evidence type="ECO:0000313" key="2">
    <source>
        <dbReference type="EMBL" id="MBX7488160.1"/>
    </source>
</evidence>
<protein>
    <recommendedName>
        <fullName evidence="4">HK97 gp10 family phage protein</fullName>
    </recommendedName>
</protein>
<feature type="region of interest" description="Disordered" evidence="1">
    <location>
        <begin position="73"/>
        <end position="104"/>
    </location>
</feature>
<organism evidence="2 3">
    <name type="scientific">Qipengyuania pacifica</name>
    <dbReference type="NCBI Taxonomy" id="2860199"/>
    <lineage>
        <taxon>Bacteria</taxon>
        <taxon>Pseudomonadati</taxon>
        <taxon>Pseudomonadota</taxon>
        <taxon>Alphaproteobacteria</taxon>
        <taxon>Sphingomonadales</taxon>
        <taxon>Erythrobacteraceae</taxon>
        <taxon>Qipengyuania</taxon>
    </lineage>
</organism>
<dbReference type="RefSeq" id="WP_221597620.1">
    <property type="nucleotide sequence ID" value="NZ_JAIGNQ010000002.1"/>
</dbReference>
<name>A0ABS7JDQ0_9SPHN</name>
<evidence type="ECO:0008006" key="4">
    <source>
        <dbReference type="Google" id="ProtNLM"/>
    </source>
</evidence>
<keyword evidence="3" id="KW-1185">Reference proteome</keyword>
<accession>A0ABS7JDQ0</accession>
<evidence type="ECO:0000313" key="3">
    <source>
        <dbReference type="Proteomes" id="UP000776651"/>
    </source>
</evidence>
<comment type="caution">
    <text evidence="2">The sequence shown here is derived from an EMBL/GenBank/DDBJ whole genome shotgun (WGS) entry which is preliminary data.</text>
</comment>
<evidence type="ECO:0000256" key="1">
    <source>
        <dbReference type="SAM" id="MobiDB-lite"/>
    </source>
</evidence>
<dbReference type="EMBL" id="JAIGNQ010000002">
    <property type="protein sequence ID" value="MBX7488160.1"/>
    <property type="molecule type" value="Genomic_DNA"/>
</dbReference>
<proteinExistence type="predicted"/>
<reference evidence="2 3" key="1">
    <citation type="submission" date="2021-08" db="EMBL/GenBank/DDBJ databases">
        <title>Comparative Genomics Analysis of the Genus Qipengyuania Reveals Extensive Genetic Diversity and Metabolic Versatility, Including the Description of Fifteen Novel Species.</title>
        <authorList>
            <person name="Liu Y."/>
        </authorList>
    </citation>
    <scope>NUCLEOTIDE SEQUENCE [LARGE SCALE GENOMIC DNA]</scope>
    <source>
        <strain evidence="2 3">GH25</strain>
    </source>
</reference>
<gene>
    <name evidence="2" type="ORF">K3177_06515</name>
</gene>